<protein>
    <submittedName>
        <fullName evidence="2">Unannotated protein</fullName>
    </submittedName>
</protein>
<dbReference type="PANTHER" id="PTHR43011">
    <property type="entry name" value="IRON-SULFUR CLUSTER ASSEMBLY 2 HOMOLOG, MITOCHONDRIAL"/>
    <property type="match status" value="1"/>
</dbReference>
<feature type="domain" description="Core" evidence="1">
    <location>
        <begin position="9"/>
        <end position="111"/>
    </location>
</feature>
<organism evidence="2">
    <name type="scientific">freshwater metagenome</name>
    <dbReference type="NCBI Taxonomy" id="449393"/>
    <lineage>
        <taxon>unclassified sequences</taxon>
        <taxon>metagenomes</taxon>
        <taxon>ecological metagenomes</taxon>
    </lineage>
</organism>
<evidence type="ECO:0000259" key="1">
    <source>
        <dbReference type="Pfam" id="PF01521"/>
    </source>
</evidence>
<dbReference type="Gene3D" id="2.60.300.12">
    <property type="entry name" value="HesB-like domain"/>
    <property type="match status" value="1"/>
</dbReference>
<dbReference type="EMBL" id="CAEZSN010000044">
    <property type="protein sequence ID" value="CAB4541083.1"/>
    <property type="molecule type" value="Genomic_DNA"/>
</dbReference>
<dbReference type="InterPro" id="IPR000361">
    <property type="entry name" value="ATAP_core_dom"/>
</dbReference>
<gene>
    <name evidence="2" type="ORF">UFOPK1433_00505</name>
</gene>
<reference evidence="2" key="1">
    <citation type="submission" date="2020-05" db="EMBL/GenBank/DDBJ databases">
        <authorList>
            <person name="Chiriac C."/>
            <person name="Salcher M."/>
            <person name="Ghai R."/>
            <person name="Kavagutti S V."/>
        </authorList>
    </citation>
    <scope>NUCLEOTIDE SEQUENCE</scope>
</reference>
<dbReference type="Pfam" id="PF01521">
    <property type="entry name" value="Fe-S_biosyn"/>
    <property type="match status" value="1"/>
</dbReference>
<dbReference type="GO" id="GO:0016226">
    <property type="term" value="P:iron-sulfur cluster assembly"/>
    <property type="evidence" value="ECO:0007669"/>
    <property type="project" value="InterPro"/>
</dbReference>
<dbReference type="InterPro" id="IPR035903">
    <property type="entry name" value="HesB-like_dom_sf"/>
</dbReference>
<dbReference type="GO" id="GO:0051539">
    <property type="term" value="F:4 iron, 4 sulfur cluster binding"/>
    <property type="evidence" value="ECO:0007669"/>
    <property type="project" value="TreeGrafter"/>
</dbReference>
<dbReference type="PANTHER" id="PTHR43011:SF1">
    <property type="entry name" value="IRON-SULFUR CLUSTER ASSEMBLY 2 HOMOLOG, MITOCHONDRIAL"/>
    <property type="match status" value="1"/>
</dbReference>
<dbReference type="AlphaFoldDB" id="A0A6J6BRN4"/>
<dbReference type="GO" id="GO:0005506">
    <property type="term" value="F:iron ion binding"/>
    <property type="evidence" value="ECO:0007669"/>
    <property type="project" value="TreeGrafter"/>
</dbReference>
<dbReference type="GO" id="GO:0051537">
    <property type="term" value="F:2 iron, 2 sulfur cluster binding"/>
    <property type="evidence" value="ECO:0007669"/>
    <property type="project" value="TreeGrafter"/>
</dbReference>
<dbReference type="InterPro" id="IPR016092">
    <property type="entry name" value="ATAP"/>
</dbReference>
<dbReference type="NCBIfam" id="TIGR00049">
    <property type="entry name" value="iron-sulfur cluster assembly accessory protein"/>
    <property type="match status" value="1"/>
</dbReference>
<evidence type="ECO:0000313" key="2">
    <source>
        <dbReference type="EMBL" id="CAB4541083.1"/>
    </source>
</evidence>
<proteinExistence type="predicted"/>
<dbReference type="SUPFAM" id="SSF89360">
    <property type="entry name" value="HesB-like domain"/>
    <property type="match status" value="1"/>
</dbReference>
<sequence length="114" mass="12267">MTETTSYDLNLTPAAIAKISALIASEASEDKLRLRIEVKPGGCQGMNYELFFDETLDSEDLTFPFGDFETVVDSGSMGMLNGATIDYEDSITKQGLVIENPNATSTCACGDSFC</sequence>
<name>A0A6J6BRN4_9ZZZZ</name>
<accession>A0A6J6BRN4</accession>